<dbReference type="AlphaFoldDB" id="A0A0M3JLQ9"/>
<reference evidence="4" key="1">
    <citation type="submission" date="2017-02" db="UniProtKB">
        <authorList>
            <consortium name="WormBaseParasite"/>
        </authorList>
    </citation>
    <scope>IDENTIFICATION</scope>
</reference>
<reference evidence="2 3" key="2">
    <citation type="submission" date="2018-11" db="EMBL/GenBank/DDBJ databases">
        <authorList>
            <consortium name="Pathogen Informatics"/>
        </authorList>
    </citation>
    <scope>NUCLEOTIDE SEQUENCE [LARGE SCALE GENOMIC DNA]</scope>
</reference>
<evidence type="ECO:0000256" key="1">
    <source>
        <dbReference type="SAM" id="MobiDB-lite"/>
    </source>
</evidence>
<protein>
    <submittedName>
        <fullName evidence="2 4">Uncharacterized protein</fullName>
    </submittedName>
</protein>
<dbReference type="WBParaSite" id="ASIM_0000859001-mRNA-1">
    <property type="protein sequence ID" value="ASIM_0000859001-mRNA-1"/>
    <property type="gene ID" value="ASIM_0000859001"/>
</dbReference>
<gene>
    <name evidence="2" type="ORF">ASIM_LOCUS8342</name>
</gene>
<evidence type="ECO:0000313" key="2">
    <source>
        <dbReference type="EMBL" id="VDK31375.1"/>
    </source>
</evidence>
<feature type="region of interest" description="Disordered" evidence="1">
    <location>
        <begin position="1"/>
        <end position="30"/>
    </location>
</feature>
<accession>A0A0M3JLQ9</accession>
<organism evidence="4">
    <name type="scientific">Anisakis simplex</name>
    <name type="common">Herring worm</name>
    <dbReference type="NCBI Taxonomy" id="6269"/>
    <lineage>
        <taxon>Eukaryota</taxon>
        <taxon>Metazoa</taxon>
        <taxon>Ecdysozoa</taxon>
        <taxon>Nematoda</taxon>
        <taxon>Chromadorea</taxon>
        <taxon>Rhabditida</taxon>
        <taxon>Spirurina</taxon>
        <taxon>Ascaridomorpha</taxon>
        <taxon>Ascaridoidea</taxon>
        <taxon>Anisakidae</taxon>
        <taxon>Anisakis</taxon>
        <taxon>Anisakis simplex complex</taxon>
    </lineage>
</organism>
<keyword evidence="3" id="KW-1185">Reference proteome</keyword>
<evidence type="ECO:0000313" key="4">
    <source>
        <dbReference type="WBParaSite" id="ASIM_0000859001-mRNA-1"/>
    </source>
</evidence>
<evidence type="ECO:0000313" key="3">
    <source>
        <dbReference type="Proteomes" id="UP000267096"/>
    </source>
</evidence>
<name>A0A0M3JLQ9_ANISI</name>
<sequence length="87" mass="8987">MDGQLMSAETSGDSRSCTPSSSSHQLSSTVYTTERGIEAAAAAVAAAVDESSIRPRARSAQVHKPMLTLAPVINKCNSAAIVVMLPV</sequence>
<feature type="compositionally biased region" description="Low complexity" evidence="1">
    <location>
        <begin position="16"/>
        <end position="28"/>
    </location>
</feature>
<dbReference type="EMBL" id="UYRR01022335">
    <property type="protein sequence ID" value="VDK31375.1"/>
    <property type="molecule type" value="Genomic_DNA"/>
</dbReference>
<dbReference type="Proteomes" id="UP000267096">
    <property type="component" value="Unassembled WGS sequence"/>
</dbReference>
<proteinExistence type="predicted"/>